<reference evidence="1 2" key="1">
    <citation type="submission" date="2016-10" db="EMBL/GenBank/DDBJ databases">
        <authorList>
            <person name="de Groot N.N."/>
        </authorList>
    </citation>
    <scope>NUCLEOTIDE SEQUENCE [LARGE SCALE GENOMIC DNA]</scope>
    <source>
        <strain evidence="1 2">CPCC 100156</strain>
    </source>
</reference>
<dbReference type="AlphaFoldDB" id="A0A1G7E7P9"/>
<accession>A0A1G7E7P9</accession>
<protein>
    <submittedName>
        <fullName evidence="1">Uncharacterized protein</fullName>
    </submittedName>
</protein>
<evidence type="ECO:0000313" key="2">
    <source>
        <dbReference type="Proteomes" id="UP000198925"/>
    </source>
</evidence>
<gene>
    <name evidence="1" type="ORF">SAMN04487779_10645</name>
</gene>
<name>A0A1G7E7P9_9PROT</name>
<keyword evidence="2" id="KW-1185">Reference proteome</keyword>
<organism evidence="1 2">
    <name type="scientific">Belnapia rosea</name>
    <dbReference type="NCBI Taxonomy" id="938405"/>
    <lineage>
        <taxon>Bacteria</taxon>
        <taxon>Pseudomonadati</taxon>
        <taxon>Pseudomonadota</taxon>
        <taxon>Alphaproteobacteria</taxon>
        <taxon>Acetobacterales</taxon>
        <taxon>Roseomonadaceae</taxon>
        <taxon>Belnapia</taxon>
    </lineage>
</organism>
<sequence>MALPGLRGSTVAGEGGLVPRQAMTAARNSLTEKAERLRLAIVQTLDRVRENSGALAQAVGQRLRMTG</sequence>
<dbReference type="Proteomes" id="UP000198925">
    <property type="component" value="Unassembled WGS sequence"/>
</dbReference>
<evidence type="ECO:0000313" key="1">
    <source>
        <dbReference type="EMBL" id="SDE59683.1"/>
    </source>
</evidence>
<dbReference type="EMBL" id="FMZX01000064">
    <property type="protein sequence ID" value="SDE59683.1"/>
    <property type="molecule type" value="Genomic_DNA"/>
</dbReference>
<proteinExistence type="predicted"/>